<evidence type="ECO:0000256" key="2">
    <source>
        <dbReference type="ARBA" id="ARBA00022473"/>
    </source>
</evidence>
<accession>A0A2R5G6L0</accession>
<comment type="caution">
    <text evidence="4">The sequence shown here is derived from an EMBL/GenBank/DDBJ whole genome shotgun (WGS) entry which is preliminary data.</text>
</comment>
<reference evidence="4 5" key="1">
    <citation type="submission" date="2017-12" db="EMBL/GenBank/DDBJ databases">
        <title>Sequencing, de novo assembly and annotation of complete genome of a new Thraustochytrid species, strain FCC1311.</title>
        <authorList>
            <person name="Sedici K."/>
            <person name="Godart F."/>
            <person name="Aiese Cigliano R."/>
            <person name="Sanseverino W."/>
            <person name="Barakat M."/>
            <person name="Ortet P."/>
            <person name="Marechal E."/>
            <person name="Cagnac O."/>
            <person name="Amato A."/>
        </authorList>
    </citation>
    <scope>NUCLEOTIDE SEQUENCE [LARGE SCALE GENOMIC DNA]</scope>
</reference>
<dbReference type="InterPro" id="IPR025939">
    <property type="entry name" value="Aida_C"/>
</dbReference>
<dbReference type="PANTHER" id="PTHR28654:SF1">
    <property type="entry name" value="AXIN INTERACTOR, DORSALIZATION-ASSOCIATED PROTEIN"/>
    <property type="match status" value="1"/>
</dbReference>
<dbReference type="AlphaFoldDB" id="A0A2R5G6L0"/>
<dbReference type="InterPro" id="IPR036818">
    <property type="entry name" value="AIDA_N_sf"/>
</dbReference>
<comment type="similarity">
    <text evidence="1">Belongs to the AIDA family.</text>
</comment>
<gene>
    <name evidence="4" type="ORF">FCC1311_028512</name>
</gene>
<dbReference type="InParanoid" id="A0A2R5G6L0"/>
<dbReference type="Gene3D" id="1.20.120.360">
    <property type="entry name" value="Axin interactor, dorsalization-associated protein, N-terminal domain"/>
    <property type="match status" value="1"/>
</dbReference>
<dbReference type="Proteomes" id="UP000241890">
    <property type="component" value="Unassembled WGS sequence"/>
</dbReference>
<proteinExistence type="inferred from homology"/>
<dbReference type="Gene3D" id="2.60.40.150">
    <property type="entry name" value="C2 domain"/>
    <property type="match status" value="1"/>
</dbReference>
<feature type="domain" description="C2 Aida-type" evidence="3">
    <location>
        <begin position="157"/>
        <end position="305"/>
    </location>
</feature>
<dbReference type="GO" id="GO:0035091">
    <property type="term" value="F:phosphatidylinositol binding"/>
    <property type="evidence" value="ECO:0007669"/>
    <property type="project" value="TreeGrafter"/>
</dbReference>
<evidence type="ECO:0000256" key="1">
    <source>
        <dbReference type="ARBA" id="ARBA00007205"/>
    </source>
</evidence>
<dbReference type="Pfam" id="PF08910">
    <property type="entry name" value="Aida_N"/>
    <property type="match status" value="1"/>
</dbReference>
<dbReference type="Pfam" id="PF14186">
    <property type="entry name" value="Aida_C2"/>
    <property type="match status" value="1"/>
</dbReference>
<protein>
    <submittedName>
        <fullName evidence="4">Axin interactor, dorsalization-associated protein</fullName>
    </submittedName>
</protein>
<dbReference type="PROSITE" id="PS51911">
    <property type="entry name" value="C2_AIDA"/>
    <property type="match status" value="1"/>
</dbReference>
<dbReference type="GO" id="GO:0016020">
    <property type="term" value="C:membrane"/>
    <property type="evidence" value="ECO:0007669"/>
    <property type="project" value="TreeGrafter"/>
</dbReference>
<organism evidence="4 5">
    <name type="scientific">Hondaea fermentalgiana</name>
    <dbReference type="NCBI Taxonomy" id="2315210"/>
    <lineage>
        <taxon>Eukaryota</taxon>
        <taxon>Sar</taxon>
        <taxon>Stramenopiles</taxon>
        <taxon>Bigyra</taxon>
        <taxon>Labyrinthulomycetes</taxon>
        <taxon>Thraustochytrida</taxon>
        <taxon>Thraustochytriidae</taxon>
        <taxon>Hondaea</taxon>
    </lineage>
</organism>
<evidence type="ECO:0000259" key="3">
    <source>
        <dbReference type="PROSITE" id="PS51911"/>
    </source>
</evidence>
<sequence>MAAMVDSEYVAASQDTDPRKLHEKWTKALVKSVKADVWGQVIEAVDEYTALSNDIVAQAARLQMTENDNVLLHRVVCALKARCDCATAPDGATTTPTADDMKKIVPAFEELFAGEKAEYAPFPLALEQLEKYIAESFWLDETSRKLQESVKPGGVLVPASEISSTGSHVSLELVDVGIKDAESFQNPFIRVTVMDRKGHLLEHKQETPVADRQHRYQIDINTIVHIQTSVEELREKDAAIFLELVHYKPLKHKHSTKAWSVLEMDELTSDLKVLEIYKKPVQPSRKKFKLLTTKKLFLQVRVHVK</sequence>
<dbReference type="EMBL" id="BEYU01000022">
    <property type="protein sequence ID" value="GBG26630.1"/>
    <property type="molecule type" value="Genomic_DNA"/>
</dbReference>
<keyword evidence="5" id="KW-1185">Reference proteome</keyword>
<evidence type="ECO:0000313" key="5">
    <source>
        <dbReference type="Proteomes" id="UP000241890"/>
    </source>
</evidence>
<dbReference type="OrthoDB" id="428576at2759"/>
<keyword evidence="2" id="KW-0217">Developmental protein</keyword>
<dbReference type="SUPFAM" id="SSF109779">
    <property type="entry name" value="Domain from hypothetical 2610208m17rik protein"/>
    <property type="match status" value="1"/>
</dbReference>
<evidence type="ECO:0000313" key="4">
    <source>
        <dbReference type="EMBL" id="GBG26630.1"/>
    </source>
</evidence>
<dbReference type="InterPro" id="IPR023421">
    <property type="entry name" value="AIDA_N"/>
</dbReference>
<dbReference type="InterPro" id="IPR035892">
    <property type="entry name" value="C2_domain_sf"/>
</dbReference>
<dbReference type="PANTHER" id="PTHR28654">
    <property type="entry name" value="AXIN INTERACTOR, DORSALIZATION-ASSOCIATED PROTEIN"/>
    <property type="match status" value="1"/>
</dbReference>
<name>A0A2R5G6L0_9STRA</name>